<feature type="domain" description="DUF397" evidence="1">
    <location>
        <begin position="4"/>
        <end position="55"/>
    </location>
</feature>
<gene>
    <name evidence="2" type="ORF">RB636_06570</name>
</gene>
<organism evidence="2 3">
    <name type="scientific">Streptomyces chrestomyceticus</name>
    <dbReference type="NCBI Taxonomy" id="68185"/>
    <lineage>
        <taxon>Bacteria</taxon>
        <taxon>Bacillati</taxon>
        <taxon>Actinomycetota</taxon>
        <taxon>Actinomycetes</taxon>
        <taxon>Kitasatosporales</taxon>
        <taxon>Streptomycetaceae</taxon>
        <taxon>Streptomyces</taxon>
    </lineage>
</organism>
<evidence type="ECO:0000313" key="2">
    <source>
        <dbReference type="EMBL" id="MEF3112866.1"/>
    </source>
</evidence>
<proteinExistence type="predicted"/>
<keyword evidence="3" id="KW-1185">Reference proteome</keyword>
<dbReference type="Pfam" id="PF04149">
    <property type="entry name" value="DUF397"/>
    <property type="match status" value="1"/>
</dbReference>
<name>A0ABU7WNI2_9ACTN</name>
<dbReference type="RefSeq" id="WP_331785689.1">
    <property type="nucleotide sequence ID" value="NZ_JAVFKM010000002.1"/>
</dbReference>
<sequence>MSSLVWQKSTYSSEGNNCLELAVGLEDAVLLRESDEPFVIVTVSSRVLGGLVRSVQGDVLAR</sequence>
<evidence type="ECO:0000313" key="3">
    <source>
        <dbReference type="Proteomes" id="UP001348265"/>
    </source>
</evidence>
<protein>
    <submittedName>
        <fullName evidence="2">DUF397 domain-containing protein</fullName>
    </submittedName>
</protein>
<dbReference type="EMBL" id="JAVFKM010000002">
    <property type="protein sequence ID" value="MEF3112866.1"/>
    <property type="molecule type" value="Genomic_DNA"/>
</dbReference>
<dbReference type="Proteomes" id="UP001348265">
    <property type="component" value="Unassembled WGS sequence"/>
</dbReference>
<reference evidence="2 3" key="1">
    <citation type="submission" date="2023-08" db="EMBL/GenBank/DDBJ databases">
        <authorList>
            <person name="Sharma P."/>
            <person name="Verma V."/>
            <person name="Mohan M.K."/>
            <person name="Dubey A.K."/>
        </authorList>
    </citation>
    <scope>NUCLEOTIDE SEQUENCE [LARGE SCALE GENOMIC DNA]</scope>
    <source>
        <strain evidence="2 3">ADP4</strain>
    </source>
</reference>
<comment type="caution">
    <text evidence="2">The sequence shown here is derived from an EMBL/GenBank/DDBJ whole genome shotgun (WGS) entry which is preliminary data.</text>
</comment>
<accession>A0ABU7WNI2</accession>
<evidence type="ECO:0000259" key="1">
    <source>
        <dbReference type="Pfam" id="PF04149"/>
    </source>
</evidence>
<dbReference type="InterPro" id="IPR007278">
    <property type="entry name" value="DUF397"/>
</dbReference>